<name>A0A165EZD6_EXIGL</name>
<keyword evidence="2" id="KW-1185">Reference proteome</keyword>
<accession>A0A165EZD6</accession>
<proteinExistence type="predicted"/>
<dbReference type="EMBL" id="KV426109">
    <property type="protein sequence ID" value="KZV88043.1"/>
    <property type="molecule type" value="Genomic_DNA"/>
</dbReference>
<evidence type="ECO:0000313" key="1">
    <source>
        <dbReference type="EMBL" id="KZV88043.1"/>
    </source>
</evidence>
<dbReference type="AlphaFoldDB" id="A0A165EZD6"/>
<sequence>MAATHHIRDAHPDVIRALQELNLSGKPLPSLEVCSSSSPAPSILTRATRRACTLPSSVPWRPAAAPSRRLGFSICLHRRD</sequence>
<dbReference type="Proteomes" id="UP000077266">
    <property type="component" value="Unassembled WGS sequence"/>
</dbReference>
<gene>
    <name evidence="1" type="ORF">EXIGLDRAFT_723061</name>
</gene>
<organism evidence="1 2">
    <name type="scientific">Exidia glandulosa HHB12029</name>
    <dbReference type="NCBI Taxonomy" id="1314781"/>
    <lineage>
        <taxon>Eukaryota</taxon>
        <taxon>Fungi</taxon>
        <taxon>Dikarya</taxon>
        <taxon>Basidiomycota</taxon>
        <taxon>Agaricomycotina</taxon>
        <taxon>Agaricomycetes</taxon>
        <taxon>Auriculariales</taxon>
        <taxon>Exidiaceae</taxon>
        <taxon>Exidia</taxon>
    </lineage>
</organism>
<reference evidence="1 2" key="1">
    <citation type="journal article" date="2016" name="Mol. Biol. Evol.">
        <title>Comparative Genomics of Early-Diverging Mushroom-Forming Fungi Provides Insights into the Origins of Lignocellulose Decay Capabilities.</title>
        <authorList>
            <person name="Nagy L.G."/>
            <person name="Riley R."/>
            <person name="Tritt A."/>
            <person name="Adam C."/>
            <person name="Daum C."/>
            <person name="Floudas D."/>
            <person name="Sun H."/>
            <person name="Yadav J.S."/>
            <person name="Pangilinan J."/>
            <person name="Larsson K.H."/>
            <person name="Matsuura K."/>
            <person name="Barry K."/>
            <person name="Labutti K."/>
            <person name="Kuo R."/>
            <person name="Ohm R.A."/>
            <person name="Bhattacharya S.S."/>
            <person name="Shirouzu T."/>
            <person name="Yoshinaga Y."/>
            <person name="Martin F.M."/>
            <person name="Grigoriev I.V."/>
            <person name="Hibbett D.S."/>
        </authorList>
    </citation>
    <scope>NUCLEOTIDE SEQUENCE [LARGE SCALE GENOMIC DNA]</scope>
    <source>
        <strain evidence="1 2">HHB12029</strain>
    </source>
</reference>
<protein>
    <submittedName>
        <fullName evidence="1">Uncharacterized protein</fullName>
    </submittedName>
</protein>
<dbReference type="InParanoid" id="A0A165EZD6"/>
<evidence type="ECO:0000313" key="2">
    <source>
        <dbReference type="Proteomes" id="UP000077266"/>
    </source>
</evidence>